<feature type="domain" description="Integrase catalytic" evidence="1">
    <location>
        <begin position="191"/>
        <end position="359"/>
    </location>
</feature>
<gene>
    <name evidence="2" type="ORF">Tfont_02571</name>
</gene>
<accession>A0A554XFR3</accession>
<dbReference type="AlphaFoldDB" id="A0A554XFR3"/>
<dbReference type="InterPro" id="IPR012337">
    <property type="entry name" value="RNaseH-like_sf"/>
</dbReference>
<protein>
    <submittedName>
        <fullName evidence="2">Integrase core domain protein</fullName>
    </submittedName>
</protein>
<reference evidence="2 3" key="1">
    <citation type="submission" date="2019-07" db="EMBL/GenBank/DDBJ databases">
        <title>Tepidimonas fonticaldi AT-A2 draft genome.</title>
        <authorList>
            <person name="Da Costa M.S."/>
            <person name="Froufe H.J.C."/>
            <person name="Egas C."/>
            <person name="Albuquerque L."/>
        </authorList>
    </citation>
    <scope>NUCLEOTIDE SEQUENCE [LARGE SCALE GENOMIC DNA]</scope>
    <source>
        <strain evidence="2 3">AT-A2</strain>
    </source>
</reference>
<evidence type="ECO:0000313" key="3">
    <source>
        <dbReference type="Proteomes" id="UP000316388"/>
    </source>
</evidence>
<dbReference type="InterPro" id="IPR001584">
    <property type="entry name" value="Integrase_cat-core"/>
</dbReference>
<dbReference type="GO" id="GO:0003676">
    <property type="term" value="F:nucleic acid binding"/>
    <property type="evidence" value="ECO:0007669"/>
    <property type="project" value="InterPro"/>
</dbReference>
<dbReference type="Pfam" id="PF13683">
    <property type="entry name" value="rve_3"/>
    <property type="match status" value="1"/>
</dbReference>
<organism evidence="2 3">
    <name type="scientific">Tepidimonas fonticaldi</name>
    <dbReference type="NCBI Taxonomy" id="1101373"/>
    <lineage>
        <taxon>Bacteria</taxon>
        <taxon>Pseudomonadati</taxon>
        <taxon>Pseudomonadota</taxon>
        <taxon>Betaproteobacteria</taxon>
        <taxon>Burkholderiales</taxon>
        <taxon>Tepidimonas</taxon>
    </lineage>
</organism>
<dbReference type="InterPro" id="IPR036397">
    <property type="entry name" value="RNaseH_sf"/>
</dbReference>
<name>A0A554XFR3_9BURK</name>
<comment type="caution">
    <text evidence="2">The sequence shown here is derived from an EMBL/GenBank/DDBJ whole genome shotgun (WGS) entry which is preliminary data.</text>
</comment>
<dbReference type="EMBL" id="VJOO01000039">
    <property type="protein sequence ID" value="TSE34658.1"/>
    <property type="molecule type" value="Genomic_DNA"/>
</dbReference>
<proteinExistence type="predicted"/>
<dbReference type="RefSeq" id="WP_143969760.1">
    <property type="nucleotide sequence ID" value="NZ_VJOO01000039.1"/>
</dbReference>
<dbReference type="GO" id="GO:0015074">
    <property type="term" value="P:DNA integration"/>
    <property type="evidence" value="ECO:0007669"/>
    <property type="project" value="InterPro"/>
</dbReference>
<dbReference type="Gene3D" id="3.30.420.10">
    <property type="entry name" value="Ribonuclease H-like superfamily/Ribonuclease H"/>
    <property type="match status" value="1"/>
</dbReference>
<evidence type="ECO:0000313" key="2">
    <source>
        <dbReference type="EMBL" id="TSE34658.1"/>
    </source>
</evidence>
<evidence type="ECO:0000259" key="1">
    <source>
        <dbReference type="PROSITE" id="PS50994"/>
    </source>
</evidence>
<dbReference type="Proteomes" id="UP000316388">
    <property type="component" value="Unassembled WGS sequence"/>
</dbReference>
<sequence>MGMALGLLTLAVGFVLGRLSVRRYRRDRIAWAQRRLQLQVLSLELKSLHCKVVSAQGRRTPPAQRRLVRTRPTLQRWQKRLIAWLRLHFPWLTRFMRFSPGAYIRWLQAGARRRHAMKIAEGKARGRPPTPPFIVDAIVAIKRDHPRYSAGHIARMISGGELKFRISKKTVAQILKAHGFKPSPKGKRPPREEEPGWVATLYNQHVMAIDFKSASDLAGNTLAVLNLIDHGRRVLHWSRATYHPTAEWVAQQLRNAFMDMDALPEAIVMDRDSIFLPIVKQTLPAMGIKTIRIGYKCPWQNAVVERFHRTLQDELLRDVQPIHDRHLNRLLTQFRQYYNTARPHMACGVEPPILPDMTNHPAVNDPDFFKTPKKLVRQKWLGGLHSSYRWAA</sequence>
<dbReference type="PROSITE" id="PS50994">
    <property type="entry name" value="INTEGRASE"/>
    <property type="match status" value="1"/>
</dbReference>
<dbReference type="SUPFAM" id="SSF53098">
    <property type="entry name" value="Ribonuclease H-like"/>
    <property type="match status" value="1"/>
</dbReference>